<gene>
    <name evidence="2" type="ORF">BDV27DRAFT_131964</name>
</gene>
<evidence type="ECO:0008006" key="4">
    <source>
        <dbReference type="Google" id="ProtNLM"/>
    </source>
</evidence>
<sequence length="86" mass="9799">TSFLFFFFFQYSLLRTYGDRGPLSTPARITSLTSAEQRADRPSSNGILCMTIARYPSTLTIIATESPRRPKTFLPSFQSFLRTTLH</sequence>
<proteinExistence type="predicted"/>
<feature type="signal peptide" evidence="1">
    <location>
        <begin position="1"/>
        <end position="18"/>
    </location>
</feature>
<protein>
    <recommendedName>
        <fullName evidence="4">Secreted protein</fullName>
    </recommendedName>
</protein>
<accession>A0A5N6ZX15</accession>
<evidence type="ECO:0000256" key="1">
    <source>
        <dbReference type="SAM" id="SignalP"/>
    </source>
</evidence>
<dbReference type="OrthoDB" id="10486306at2759"/>
<evidence type="ECO:0000313" key="3">
    <source>
        <dbReference type="Proteomes" id="UP000326268"/>
    </source>
</evidence>
<feature type="non-terminal residue" evidence="2">
    <location>
        <position position="1"/>
    </location>
</feature>
<evidence type="ECO:0000313" key="2">
    <source>
        <dbReference type="EMBL" id="KAE8362127.1"/>
    </source>
</evidence>
<dbReference type="RefSeq" id="XP_031925208.1">
    <property type="nucleotide sequence ID" value="XM_032067757.1"/>
</dbReference>
<reference evidence="2 3" key="1">
    <citation type="submission" date="2019-04" db="EMBL/GenBank/DDBJ databases">
        <title>Friends and foes A comparative genomics studyof 23 Aspergillus species from section Flavi.</title>
        <authorList>
            <consortium name="DOE Joint Genome Institute"/>
            <person name="Kjaerbolling I."/>
            <person name="Vesth T."/>
            <person name="Frisvad J.C."/>
            <person name="Nybo J.L."/>
            <person name="Theobald S."/>
            <person name="Kildgaard S."/>
            <person name="Isbrandt T."/>
            <person name="Kuo A."/>
            <person name="Sato A."/>
            <person name="Lyhne E.K."/>
            <person name="Kogle M.E."/>
            <person name="Wiebenga A."/>
            <person name="Kun R.S."/>
            <person name="Lubbers R.J."/>
            <person name="Makela M.R."/>
            <person name="Barry K."/>
            <person name="Chovatia M."/>
            <person name="Clum A."/>
            <person name="Daum C."/>
            <person name="Haridas S."/>
            <person name="He G."/>
            <person name="LaButti K."/>
            <person name="Lipzen A."/>
            <person name="Mondo S."/>
            <person name="Riley R."/>
            <person name="Salamov A."/>
            <person name="Simmons B.A."/>
            <person name="Magnuson J.K."/>
            <person name="Henrissat B."/>
            <person name="Mortensen U.H."/>
            <person name="Larsen T.O."/>
            <person name="Devries R.P."/>
            <person name="Grigoriev I.V."/>
            <person name="Machida M."/>
            <person name="Baker S.E."/>
            <person name="Andersen M.R."/>
        </authorList>
    </citation>
    <scope>NUCLEOTIDE SEQUENCE [LARGE SCALE GENOMIC DNA]</scope>
    <source>
        <strain evidence="2 3">CBS 763.97</strain>
    </source>
</reference>
<dbReference type="Proteomes" id="UP000326268">
    <property type="component" value="Unassembled WGS sequence"/>
</dbReference>
<organism evidence="2 3">
    <name type="scientific">Aspergillus caelatus</name>
    <dbReference type="NCBI Taxonomy" id="61420"/>
    <lineage>
        <taxon>Eukaryota</taxon>
        <taxon>Fungi</taxon>
        <taxon>Dikarya</taxon>
        <taxon>Ascomycota</taxon>
        <taxon>Pezizomycotina</taxon>
        <taxon>Eurotiomycetes</taxon>
        <taxon>Eurotiomycetidae</taxon>
        <taxon>Eurotiales</taxon>
        <taxon>Aspergillaceae</taxon>
        <taxon>Aspergillus</taxon>
        <taxon>Aspergillus subgen. Circumdati</taxon>
    </lineage>
</organism>
<dbReference type="EMBL" id="ML737713">
    <property type="protein sequence ID" value="KAE8362127.1"/>
    <property type="molecule type" value="Genomic_DNA"/>
</dbReference>
<dbReference type="GeneID" id="43652203"/>
<keyword evidence="3" id="KW-1185">Reference proteome</keyword>
<name>A0A5N6ZX15_9EURO</name>
<feature type="chain" id="PRO_5024878447" description="Secreted protein" evidence="1">
    <location>
        <begin position="19"/>
        <end position="86"/>
    </location>
</feature>
<dbReference type="AlphaFoldDB" id="A0A5N6ZX15"/>
<keyword evidence="1" id="KW-0732">Signal</keyword>